<dbReference type="GO" id="GO:0003677">
    <property type="term" value="F:DNA binding"/>
    <property type="evidence" value="ECO:0007669"/>
    <property type="project" value="InterPro"/>
</dbReference>
<evidence type="ECO:0000313" key="3">
    <source>
        <dbReference type="Proteomes" id="UP000514752"/>
    </source>
</evidence>
<reference evidence="2 3" key="1">
    <citation type="submission" date="2020-07" db="EMBL/GenBank/DDBJ databases">
        <title>Genomic diversity of species in the Neisseriaceae family.</title>
        <authorList>
            <person name="Vincent A.T."/>
            <person name="Bernet E."/>
            <person name="Veyrier F.J."/>
        </authorList>
    </citation>
    <scope>NUCLEOTIDE SEQUENCE [LARGE SCALE GENOMIC DNA]</scope>
    <source>
        <strain evidence="2 3">DSM 22244</strain>
    </source>
</reference>
<sequence>MNANICYPLLAGIAKDSTVYADKGYDSQANRQGLAERGLKDGIMQTAHRGCPLREERVSNGRLAKVRYAVEQSFGSLRRKFGYDRARTLVYRRWPEESHLKAMCVNLLKAATGSVCLWLPKQAGSA</sequence>
<dbReference type="PANTHER" id="PTHR35604:SF2">
    <property type="entry name" value="TRANSPOSASE INSH FOR INSERTION SEQUENCE ELEMENT IS5A-RELATED"/>
    <property type="match status" value="1"/>
</dbReference>
<gene>
    <name evidence="2" type="ORF">H3L94_10535</name>
</gene>
<evidence type="ECO:0000313" key="2">
    <source>
        <dbReference type="EMBL" id="QMT40264.1"/>
    </source>
</evidence>
<dbReference type="Pfam" id="PF01609">
    <property type="entry name" value="DDE_Tnp_1"/>
    <property type="match status" value="1"/>
</dbReference>
<dbReference type="Proteomes" id="UP000514752">
    <property type="component" value="Chromosome"/>
</dbReference>
<evidence type="ECO:0000259" key="1">
    <source>
        <dbReference type="Pfam" id="PF01609"/>
    </source>
</evidence>
<protein>
    <submittedName>
        <fullName evidence="2">Transposase</fullName>
    </submittedName>
</protein>
<proteinExistence type="predicted"/>
<name>A0A7D7RUM0_9NEIS</name>
<dbReference type="GO" id="GO:0004803">
    <property type="term" value="F:transposase activity"/>
    <property type="evidence" value="ECO:0007669"/>
    <property type="project" value="InterPro"/>
</dbReference>
<feature type="domain" description="Transposase IS4-like" evidence="1">
    <location>
        <begin position="9"/>
        <end position="107"/>
    </location>
</feature>
<dbReference type="AlphaFoldDB" id="A0A7D7RUM0"/>
<dbReference type="PANTHER" id="PTHR35604">
    <property type="entry name" value="TRANSPOSASE INSH FOR INSERTION SEQUENCE ELEMENT IS5A-RELATED"/>
    <property type="match status" value="1"/>
</dbReference>
<dbReference type="InterPro" id="IPR002559">
    <property type="entry name" value="Transposase_11"/>
</dbReference>
<dbReference type="GO" id="GO:0006313">
    <property type="term" value="P:DNA transposition"/>
    <property type="evidence" value="ECO:0007669"/>
    <property type="project" value="InterPro"/>
</dbReference>
<accession>A0A7D7RUM0</accession>
<dbReference type="EMBL" id="CP059567">
    <property type="protein sequence ID" value="QMT40264.1"/>
    <property type="molecule type" value="Genomic_DNA"/>
</dbReference>
<organism evidence="2 3">
    <name type="scientific">Neisseria shayeganii</name>
    <dbReference type="NCBI Taxonomy" id="607712"/>
    <lineage>
        <taxon>Bacteria</taxon>
        <taxon>Pseudomonadati</taxon>
        <taxon>Pseudomonadota</taxon>
        <taxon>Betaproteobacteria</taxon>
        <taxon>Neisseriales</taxon>
        <taxon>Neisseriaceae</taxon>
        <taxon>Neisseria</taxon>
    </lineage>
</organism>
<dbReference type="KEGG" id="nsg:H3L94_10535"/>
<dbReference type="RefSeq" id="WP_182121960.1">
    <property type="nucleotide sequence ID" value="NZ_CP059567.1"/>
</dbReference>